<evidence type="ECO:0000313" key="4">
    <source>
        <dbReference type="Proteomes" id="UP000799772"/>
    </source>
</evidence>
<dbReference type="PANTHER" id="PTHR47369">
    <property type="entry name" value="BTB/POZ DOMAIN-CONTAINING PROTEIN"/>
    <property type="match status" value="1"/>
</dbReference>
<feature type="compositionally biased region" description="Low complexity" evidence="1">
    <location>
        <begin position="1"/>
        <end position="12"/>
    </location>
</feature>
<feature type="region of interest" description="Disordered" evidence="1">
    <location>
        <begin position="655"/>
        <end position="780"/>
    </location>
</feature>
<dbReference type="InterPro" id="IPR000210">
    <property type="entry name" value="BTB/POZ_dom"/>
</dbReference>
<organism evidence="3 4">
    <name type="scientific">Rhizodiscina lignyota</name>
    <dbReference type="NCBI Taxonomy" id="1504668"/>
    <lineage>
        <taxon>Eukaryota</taxon>
        <taxon>Fungi</taxon>
        <taxon>Dikarya</taxon>
        <taxon>Ascomycota</taxon>
        <taxon>Pezizomycotina</taxon>
        <taxon>Dothideomycetes</taxon>
        <taxon>Pleosporomycetidae</taxon>
        <taxon>Aulographales</taxon>
        <taxon>Rhizodiscinaceae</taxon>
        <taxon>Rhizodiscina</taxon>
    </lineage>
</organism>
<evidence type="ECO:0000256" key="1">
    <source>
        <dbReference type="SAM" id="MobiDB-lite"/>
    </source>
</evidence>
<dbReference type="Proteomes" id="UP000799772">
    <property type="component" value="Unassembled WGS sequence"/>
</dbReference>
<dbReference type="Gene3D" id="3.30.710.10">
    <property type="entry name" value="Potassium Channel Kv1.1, Chain A"/>
    <property type="match status" value="1"/>
</dbReference>
<dbReference type="AlphaFoldDB" id="A0A9P4IA36"/>
<dbReference type="InterPro" id="IPR011333">
    <property type="entry name" value="SKP1/BTB/POZ_sf"/>
</dbReference>
<feature type="compositionally biased region" description="Acidic residues" evidence="1">
    <location>
        <begin position="749"/>
        <end position="759"/>
    </location>
</feature>
<feature type="compositionally biased region" description="Polar residues" evidence="1">
    <location>
        <begin position="500"/>
        <end position="518"/>
    </location>
</feature>
<protein>
    <recommendedName>
        <fullName evidence="2">BTB domain-containing protein</fullName>
    </recommendedName>
</protein>
<evidence type="ECO:0000313" key="3">
    <source>
        <dbReference type="EMBL" id="KAF2097790.1"/>
    </source>
</evidence>
<dbReference type="PANTHER" id="PTHR47369:SF1">
    <property type="entry name" value="BTB_POZ DOMAIN-CONTAINING PROTEIN"/>
    <property type="match status" value="1"/>
</dbReference>
<comment type="caution">
    <text evidence="3">The sequence shown here is derived from an EMBL/GenBank/DDBJ whole genome shotgun (WGS) entry which is preliminary data.</text>
</comment>
<feature type="compositionally biased region" description="Polar residues" evidence="1">
    <location>
        <begin position="723"/>
        <end position="738"/>
    </location>
</feature>
<accession>A0A9P4IA36</accession>
<evidence type="ECO:0000259" key="2">
    <source>
        <dbReference type="PROSITE" id="PS50097"/>
    </source>
</evidence>
<feature type="region of interest" description="Disordered" evidence="1">
    <location>
        <begin position="1"/>
        <end position="54"/>
    </location>
</feature>
<feature type="compositionally biased region" description="Polar residues" evidence="1">
    <location>
        <begin position="20"/>
        <end position="30"/>
    </location>
</feature>
<dbReference type="OrthoDB" id="6359943at2759"/>
<gene>
    <name evidence="3" type="ORF">NA57DRAFT_40332</name>
</gene>
<feature type="compositionally biased region" description="Low complexity" evidence="1">
    <location>
        <begin position="739"/>
        <end position="748"/>
    </location>
</feature>
<feature type="domain" description="BTB" evidence="2">
    <location>
        <begin position="113"/>
        <end position="185"/>
    </location>
</feature>
<feature type="compositionally biased region" description="Polar residues" evidence="1">
    <location>
        <begin position="530"/>
        <end position="559"/>
    </location>
</feature>
<dbReference type="SUPFAM" id="SSF54695">
    <property type="entry name" value="POZ domain"/>
    <property type="match status" value="1"/>
</dbReference>
<proteinExistence type="predicted"/>
<keyword evidence="4" id="KW-1185">Reference proteome</keyword>
<name>A0A9P4IA36_9PEZI</name>
<feature type="region of interest" description="Disordered" evidence="1">
    <location>
        <begin position="524"/>
        <end position="564"/>
    </location>
</feature>
<dbReference type="PROSITE" id="PS50097">
    <property type="entry name" value="BTB"/>
    <property type="match status" value="1"/>
</dbReference>
<feature type="compositionally biased region" description="Low complexity" evidence="1">
    <location>
        <begin position="664"/>
        <end position="673"/>
    </location>
</feature>
<feature type="region of interest" description="Disordered" evidence="1">
    <location>
        <begin position="433"/>
        <end position="458"/>
    </location>
</feature>
<reference evidence="3" key="1">
    <citation type="journal article" date="2020" name="Stud. Mycol.">
        <title>101 Dothideomycetes genomes: a test case for predicting lifestyles and emergence of pathogens.</title>
        <authorList>
            <person name="Haridas S."/>
            <person name="Albert R."/>
            <person name="Binder M."/>
            <person name="Bloem J."/>
            <person name="Labutti K."/>
            <person name="Salamov A."/>
            <person name="Andreopoulos B."/>
            <person name="Baker S."/>
            <person name="Barry K."/>
            <person name="Bills G."/>
            <person name="Bluhm B."/>
            <person name="Cannon C."/>
            <person name="Castanera R."/>
            <person name="Culley D."/>
            <person name="Daum C."/>
            <person name="Ezra D."/>
            <person name="Gonzalez J."/>
            <person name="Henrissat B."/>
            <person name="Kuo A."/>
            <person name="Liang C."/>
            <person name="Lipzen A."/>
            <person name="Lutzoni F."/>
            <person name="Magnuson J."/>
            <person name="Mondo S."/>
            <person name="Nolan M."/>
            <person name="Ohm R."/>
            <person name="Pangilinan J."/>
            <person name="Park H.-J."/>
            <person name="Ramirez L."/>
            <person name="Alfaro M."/>
            <person name="Sun H."/>
            <person name="Tritt A."/>
            <person name="Yoshinaga Y."/>
            <person name="Zwiers L.-H."/>
            <person name="Turgeon B."/>
            <person name="Goodwin S."/>
            <person name="Spatafora J."/>
            <person name="Crous P."/>
            <person name="Grigoriev I."/>
        </authorList>
    </citation>
    <scope>NUCLEOTIDE SEQUENCE</scope>
    <source>
        <strain evidence="3">CBS 133067</strain>
    </source>
</reference>
<dbReference type="EMBL" id="ML978127">
    <property type="protein sequence ID" value="KAF2097790.1"/>
    <property type="molecule type" value="Genomic_DNA"/>
</dbReference>
<sequence>MSNTARTSSASRRSARFDDSNLSIVSNTRTLPEVEKDVDDPTTPVESRAAAEREYTSTPTALTRLFAAEMIISPSTSRQPSYNSYTGAITRSTDSTTLPEHLYTRGFLGGRHSDITILAFGNSYDLHRLILDRSPFFRNGLSEPWVEASAKEVPLHPEELDTNITKISFELALKKLYGVDISQEEDQEAIGLFATGCWLEMQDLVNSAIESILRQMAPENLAGLIRLVTNNYYGKSGERILASARAMICRDGWEMPLKYWDNIPAEVINDIVGGDGFFVPGEWDRWVLSKRLLDRRLKYRAIDAGIMGQFDRARPKAPNSTGFMTLRFEPKCRKDFLNSNANAFSLAEQDMSWASLYTHQEIEPILTLLEQGVHYLHLEFEQLMFIRQARDIFGVPVLSERVVTDAQWMQLELRHKVLSARETDMELGLKQERKTDDAGNLMPAIPSRKSSYKGKEKATEVNNSWVNAMSSANTPSEPSKFPIPSQDCNIVIGGNADPVITTSSSSTRHASQLSSDTTDLQFATEFAGSPPNNRPTTPGSGSDKGTSVSNTQPRPTAYSNFPPFRFSAEFPNPRSLKEKKRVYSRTVFYAGSLWNVYIQKVRSAKNPQLGVYLHRAKEREVEEGVISGIGAGANAGTVDEQIGLLEREMLLRSERRERRHARATRSSAAGHRSVQSQPVDLGATRHNGGEESSGSGVEADTGAQASSTARLASYGRRRDRPTRSSLGAEQNWTFPQLTSLSSPSGSDTDNSDDDDDDDLFNAFSTIPPPGPGITRTPTLPPYVDGRPTIRTYFKIYSPSKGGRLLSVYESAPDRFNFSQSWGWKSGSLMLDEGFDTSGTSAGVGGLENNVDMGAESDAKGEGKLRFMIVIGNL</sequence>
<feature type="region of interest" description="Disordered" evidence="1">
    <location>
        <begin position="499"/>
        <end position="518"/>
    </location>
</feature>